<protein>
    <submittedName>
        <fullName evidence="2">Uncharacterized protein</fullName>
    </submittedName>
</protein>
<sequence>MARDSVRVDRSVRPWRCHDAAPDASHRQPRSDETAREKNFAHYTRRFCTKTRFLTVRTPPCRR</sequence>
<organism evidence="2 3">
    <name type="scientific">Trinickia soli</name>
    <dbReference type="NCBI Taxonomy" id="380675"/>
    <lineage>
        <taxon>Bacteria</taxon>
        <taxon>Pseudomonadati</taxon>
        <taxon>Pseudomonadota</taxon>
        <taxon>Betaproteobacteria</taxon>
        <taxon>Burkholderiales</taxon>
        <taxon>Burkholderiaceae</taxon>
        <taxon>Trinickia</taxon>
    </lineage>
</organism>
<name>A0A2N7W7L2_9BURK</name>
<dbReference type="AlphaFoldDB" id="A0A2N7W7L2"/>
<evidence type="ECO:0000313" key="2">
    <source>
        <dbReference type="EMBL" id="PMS25395.1"/>
    </source>
</evidence>
<accession>A0A2N7W7L2</accession>
<dbReference type="EMBL" id="PNYB01000007">
    <property type="protein sequence ID" value="PMS25395.1"/>
    <property type="molecule type" value="Genomic_DNA"/>
</dbReference>
<gene>
    <name evidence="2" type="ORF">C0Z19_10690</name>
</gene>
<dbReference type="Proteomes" id="UP000235347">
    <property type="component" value="Unassembled WGS sequence"/>
</dbReference>
<proteinExistence type="predicted"/>
<evidence type="ECO:0000313" key="3">
    <source>
        <dbReference type="Proteomes" id="UP000235347"/>
    </source>
</evidence>
<reference evidence="2 3" key="1">
    <citation type="submission" date="2018-01" db="EMBL/GenBank/DDBJ databases">
        <title>Whole genome analyses suggest that Burkholderia sensu lato contains two further novel genera in the rhizoxinica-symbiotica group Mycetohabitans gen. nov., and Trinickia gen. nov.: implications for the evolution of diazotrophy and nodulation in the Burkholderiaceae.</title>
        <authorList>
            <person name="Estrada-de los Santos P."/>
            <person name="Palmer M."/>
            <person name="Chavez-Ramirez B."/>
            <person name="Beukes C."/>
            <person name="Steenkamp E.T."/>
            <person name="Hirsch A.M."/>
            <person name="Manyaka P."/>
            <person name="Maluk M."/>
            <person name="Lafos M."/>
            <person name="Crook M."/>
            <person name="Gross E."/>
            <person name="Simon M.F."/>
            <person name="Bueno dos Reis Junior F."/>
            <person name="Poole P.S."/>
            <person name="Venter S.N."/>
            <person name="James E.K."/>
        </authorList>
    </citation>
    <scope>NUCLEOTIDE SEQUENCE [LARGE SCALE GENOMIC DNA]</scope>
    <source>
        <strain evidence="2 3">GP25-8</strain>
    </source>
</reference>
<keyword evidence="3" id="KW-1185">Reference proteome</keyword>
<evidence type="ECO:0000256" key="1">
    <source>
        <dbReference type="SAM" id="MobiDB-lite"/>
    </source>
</evidence>
<comment type="caution">
    <text evidence="2">The sequence shown here is derived from an EMBL/GenBank/DDBJ whole genome shotgun (WGS) entry which is preliminary data.</text>
</comment>
<feature type="region of interest" description="Disordered" evidence="1">
    <location>
        <begin position="17"/>
        <end position="37"/>
    </location>
</feature>